<sequence>MKPPGSVARGRPRCMGGTRRRDLSKHSRRLVSTRLGNTEPTGLRTPALNIYPTPSSFPSPKIFDICDQEKTFASILPNESPICPLLCKTILAATVKSNRNSTGGCPSAEEAAYLRDTFQNLAPVPNGRVVCIHM</sequence>
<gene>
    <name evidence="2" type="ORF">DHEL01_v203832</name>
</gene>
<proteinExistence type="predicted"/>
<evidence type="ECO:0000313" key="2">
    <source>
        <dbReference type="EMBL" id="POS77763.1"/>
    </source>
</evidence>
<dbReference type="OrthoDB" id="4525710at2759"/>
<keyword evidence="3" id="KW-1185">Reference proteome</keyword>
<dbReference type="Proteomes" id="UP000094444">
    <property type="component" value="Unassembled WGS sequence"/>
</dbReference>
<evidence type="ECO:0000256" key="1">
    <source>
        <dbReference type="SAM" id="MobiDB-lite"/>
    </source>
</evidence>
<evidence type="ECO:0000313" key="3">
    <source>
        <dbReference type="Proteomes" id="UP000094444"/>
    </source>
</evidence>
<comment type="caution">
    <text evidence="2">The sequence shown here is derived from an EMBL/GenBank/DDBJ whole genome shotgun (WGS) entry which is preliminary data.</text>
</comment>
<name>A0A2P5I5I7_DIAHE</name>
<reference evidence="2" key="1">
    <citation type="submission" date="2017-09" db="EMBL/GenBank/DDBJ databases">
        <title>Polyketide synthases of a Diaporthe helianthi virulent isolate.</title>
        <authorList>
            <person name="Baroncelli R."/>
        </authorList>
    </citation>
    <scope>NUCLEOTIDE SEQUENCE [LARGE SCALE GENOMIC DNA]</scope>
    <source>
        <strain evidence="2">7/96</strain>
    </source>
</reference>
<organism evidence="2 3">
    <name type="scientific">Diaporthe helianthi</name>
    <dbReference type="NCBI Taxonomy" id="158607"/>
    <lineage>
        <taxon>Eukaryota</taxon>
        <taxon>Fungi</taxon>
        <taxon>Dikarya</taxon>
        <taxon>Ascomycota</taxon>
        <taxon>Pezizomycotina</taxon>
        <taxon>Sordariomycetes</taxon>
        <taxon>Sordariomycetidae</taxon>
        <taxon>Diaporthales</taxon>
        <taxon>Diaporthaceae</taxon>
        <taxon>Diaporthe</taxon>
    </lineage>
</organism>
<dbReference type="InParanoid" id="A0A2P5I5I7"/>
<feature type="region of interest" description="Disordered" evidence="1">
    <location>
        <begin position="1"/>
        <end position="50"/>
    </location>
</feature>
<dbReference type="AlphaFoldDB" id="A0A2P5I5I7"/>
<accession>A0A2P5I5I7</accession>
<protein>
    <submittedName>
        <fullName evidence="2">Uncharacterized protein</fullName>
    </submittedName>
</protein>
<dbReference type="EMBL" id="MAVT02000242">
    <property type="protein sequence ID" value="POS77763.1"/>
    <property type="molecule type" value="Genomic_DNA"/>
</dbReference>